<dbReference type="EMBL" id="DXGD01000334">
    <property type="protein sequence ID" value="HIX00277.1"/>
    <property type="molecule type" value="Genomic_DNA"/>
</dbReference>
<evidence type="ECO:0000313" key="3">
    <source>
        <dbReference type="EMBL" id="HIX00277.1"/>
    </source>
</evidence>
<dbReference type="CDD" id="cd00293">
    <property type="entry name" value="USP-like"/>
    <property type="match status" value="1"/>
</dbReference>
<evidence type="ECO:0000259" key="2">
    <source>
        <dbReference type="Pfam" id="PF00582"/>
    </source>
</evidence>
<feature type="domain" description="UspA" evidence="2">
    <location>
        <begin position="1"/>
        <end position="150"/>
    </location>
</feature>
<organism evidence="3 4">
    <name type="scientific">Candidatus Nesterenkonia stercoripullorum</name>
    <dbReference type="NCBI Taxonomy" id="2838701"/>
    <lineage>
        <taxon>Bacteria</taxon>
        <taxon>Bacillati</taxon>
        <taxon>Actinomycetota</taxon>
        <taxon>Actinomycetes</taxon>
        <taxon>Micrococcales</taxon>
        <taxon>Micrococcaceae</taxon>
        <taxon>Nesterenkonia</taxon>
    </lineage>
</organism>
<gene>
    <name evidence="3" type="ORF">H9871_09050</name>
</gene>
<reference evidence="3" key="2">
    <citation type="submission" date="2021-04" db="EMBL/GenBank/DDBJ databases">
        <authorList>
            <person name="Gilroy R."/>
        </authorList>
    </citation>
    <scope>NUCLEOTIDE SEQUENCE</scope>
    <source>
        <strain evidence="3">ChiHejej3B27-3195</strain>
    </source>
</reference>
<dbReference type="AlphaFoldDB" id="A0A9D1UTQ7"/>
<evidence type="ECO:0000313" key="4">
    <source>
        <dbReference type="Proteomes" id="UP000824151"/>
    </source>
</evidence>
<dbReference type="InterPro" id="IPR006015">
    <property type="entry name" value="Universal_stress_UspA"/>
</dbReference>
<dbReference type="SUPFAM" id="SSF52402">
    <property type="entry name" value="Adenine nucleotide alpha hydrolases-like"/>
    <property type="match status" value="1"/>
</dbReference>
<dbReference type="InterPro" id="IPR006016">
    <property type="entry name" value="UspA"/>
</dbReference>
<sequence>MKKILVGVDTSETALRAARRAAELAGAFDAELHVVSAFSASTMESIRTLQSSQHDNVRFQALEKLMQRYRENAEQIAATATEALLLDAPELQVVSRAVEGSPAAVLLREAEEIDADLIVVGNKRVQGITRVLGSIARTVSAEASCDLFIVNTHRS</sequence>
<accession>A0A9D1UTQ7</accession>
<comment type="similarity">
    <text evidence="1">Belongs to the universal stress protein A family.</text>
</comment>
<dbReference type="Gene3D" id="3.40.50.620">
    <property type="entry name" value="HUPs"/>
    <property type="match status" value="1"/>
</dbReference>
<reference evidence="3" key="1">
    <citation type="journal article" date="2021" name="PeerJ">
        <title>Extensive microbial diversity within the chicken gut microbiome revealed by metagenomics and culture.</title>
        <authorList>
            <person name="Gilroy R."/>
            <person name="Ravi A."/>
            <person name="Getino M."/>
            <person name="Pursley I."/>
            <person name="Horton D.L."/>
            <person name="Alikhan N.F."/>
            <person name="Baker D."/>
            <person name="Gharbi K."/>
            <person name="Hall N."/>
            <person name="Watson M."/>
            <person name="Adriaenssens E.M."/>
            <person name="Foster-Nyarko E."/>
            <person name="Jarju S."/>
            <person name="Secka A."/>
            <person name="Antonio M."/>
            <person name="Oren A."/>
            <person name="Chaudhuri R.R."/>
            <person name="La Ragione R."/>
            <person name="Hildebrand F."/>
            <person name="Pallen M.J."/>
        </authorList>
    </citation>
    <scope>NUCLEOTIDE SEQUENCE</scope>
    <source>
        <strain evidence="3">ChiHejej3B27-3195</strain>
    </source>
</reference>
<comment type="caution">
    <text evidence="3">The sequence shown here is derived from an EMBL/GenBank/DDBJ whole genome shotgun (WGS) entry which is preliminary data.</text>
</comment>
<dbReference type="Proteomes" id="UP000824151">
    <property type="component" value="Unassembled WGS sequence"/>
</dbReference>
<proteinExistence type="inferred from homology"/>
<name>A0A9D1UTQ7_9MICC</name>
<dbReference type="PANTHER" id="PTHR46268:SF6">
    <property type="entry name" value="UNIVERSAL STRESS PROTEIN UP12"/>
    <property type="match status" value="1"/>
</dbReference>
<dbReference type="Pfam" id="PF00582">
    <property type="entry name" value="Usp"/>
    <property type="match status" value="1"/>
</dbReference>
<protein>
    <submittedName>
        <fullName evidence="3">Universal stress protein</fullName>
    </submittedName>
</protein>
<dbReference type="InterPro" id="IPR014729">
    <property type="entry name" value="Rossmann-like_a/b/a_fold"/>
</dbReference>
<evidence type="ECO:0000256" key="1">
    <source>
        <dbReference type="ARBA" id="ARBA00008791"/>
    </source>
</evidence>
<dbReference type="PANTHER" id="PTHR46268">
    <property type="entry name" value="STRESS RESPONSE PROTEIN NHAX"/>
    <property type="match status" value="1"/>
</dbReference>
<dbReference type="PRINTS" id="PR01438">
    <property type="entry name" value="UNVRSLSTRESS"/>
</dbReference>